<organism evidence="3 4">
    <name type="scientific">Sphaceloma murrayae</name>
    <dbReference type="NCBI Taxonomy" id="2082308"/>
    <lineage>
        <taxon>Eukaryota</taxon>
        <taxon>Fungi</taxon>
        <taxon>Dikarya</taxon>
        <taxon>Ascomycota</taxon>
        <taxon>Pezizomycotina</taxon>
        <taxon>Dothideomycetes</taxon>
        <taxon>Dothideomycetidae</taxon>
        <taxon>Myriangiales</taxon>
        <taxon>Elsinoaceae</taxon>
        <taxon>Sphaceloma</taxon>
    </lineage>
</organism>
<accession>A0A2K1QKA5</accession>
<dbReference type="EMBL" id="NKHZ01000077">
    <property type="protein sequence ID" value="PNS15310.1"/>
    <property type="molecule type" value="Genomic_DNA"/>
</dbReference>
<keyword evidence="2" id="KW-0472">Membrane</keyword>
<name>A0A2K1QKA5_9PEZI</name>
<dbReference type="InParanoid" id="A0A2K1QKA5"/>
<feature type="transmembrane region" description="Helical" evidence="2">
    <location>
        <begin position="34"/>
        <end position="55"/>
    </location>
</feature>
<protein>
    <submittedName>
        <fullName evidence="3">Uncharacterized protein</fullName>
    </submittedName>
</protein>
<dbReference type="Proteomes" id="UP000243797">
    <property type="component" value="Unassembled WGS sequence"/>
</dbReference>
<evidence type="ECO:0000256" key="1">
    <source>
        <dbReference type="SAM" id="MobiDB-lite"/>
    </source>
</evidence>
<dbReference type="AlphaFoldDB" id="A0A2K1QKA5"/>
<comment type="caution">
    <text evidence="3">The sequence shown here is derived from an EMBL/GenBank/DDBJ whole genome shotgun (WGS) entry which is preliminary data.</text>
</comment>
<feature type="transmembrane region" description="Helical" evidence="2">
    <location>
        <begin position="110"/>
        <end position="132"/>
    </location>
</feature>
<proteinExistence type="predicted"/>
<feature type="transmembrane region" description="Helical" evidence="2">
    <location>
        <begin position="85"/>
        <end position="104"/>
    </location>
</feature>
<evidence type="ECO:0000313" key="3">
    <source>
        <dbReference type="EMBL" id="PNS15310.1"/>
    </source>
</evidence>
<evidence type="ECO:0000256" key="2">
    <source>
        <dbReference type="SAM" id="Phobius"/>
    </source>
</evidence>
<feature type="region of interest" description="Disordered" evidence="1">
    <location>
        <begin position="1"/>
        <end position="25"/>
    </location>
</feature>
<keyword evidence="4" id="KW-1185">Reference proteome</keyword>
<evidence type="ECO:0000313" key="4">
    <source>
        <dbReference type="Proteomes" id="UP000243797"/>
    </source>
</evidence>
<reference evidence="3 4" key="1">
    <citation type="submission" date="2017-06" db="EMBL/GenBank/DDBJ databases">
        <title>Draft genome sequence of a variant of Elsinoe murrayae.</title>
        <authorList>
            <person name="Cheng Q."/>
        </authorList>
    </citation>
    <scope>NUCLEOTIDE SEQUENCE [LARGE SCALE GENOMIC DNA]</scope>
    <source>
        <strain evidence="3 4">CQ-2017a</strain>
    </source>
</reference>
<gene>
    <name evidence="3" type="ORF">CAC42_5481</name>
</gene>
<dbReference type="OrthoDB" id="5372451at2759"/>
<dbReference type="STRING" id="2082308.A0A2K1QKA5"/>
<keyword evidence="2" id="KW-0812">Transmembrane</keyword>
<sequence>MPINDTAPPGDSGTPVPLPDYHQRKKRQTKLQPVIGYLRIDLLFAALAVALLALFNWPWRWLISGAPLLSYSLLLGAVQGHRVLPFLPLWTMIALINLSYSVAATSWLLYWAYTAACCPALALTCVFQFSTASRFIRKRMRSVLRGLQFANDTVAFFDLPALEIDVDVEGLMCVRGLSFSLSSLTLVAYGVEVGIKLSDDMEVALLVDQVTIKLFRRIDISDVYGNIKGGFYEMTFGKLAKRSKTMDGEPLMVTDTSLLAAAAASGDATRPGMPRMLTLNEHMTGGKAIESTSVKTGFDSVQQLSTDDDRAEKRFQELLKWITETSFITTSRKEVEEVLRGREEASSDTPNTAADIRAAICSQLHDKPSIPHPANKAIRVSSIQNLTPPHVRNFLHRLPLLLRFLLNPLSYFHPVYIDSITVGGSGKFMQHMLDEKVFPAHSDTGIKNLKQRISAWLSEANFVFQVANVVGQASVPIDTDYHIVSTLTFDDVMAYRTLPQEVDLAQIVRLGGADARIAVPSFLLPHHEHLLPAPPTEEDRDELQQRVDESVGKPKLVQAERNLDKRMKDEASMQVSAHGRLPSVFDQSLLDFIAALVKATKIIEMEKEDPVESTGFRQFAKGLGTDVKEGMRRLAVDAAANDRWIAKLVGKVTTKLETMQGEVGYSADVPIPLAPYRAKAESASKLMV</sequence>
<keyword evidence="2" id="KW-1133">Transmembrane helix</keyword>